<evidence type="ECO:0000313" key="2">
    <source>
        <dbReference type="EMBL" id="KEQ49617.1"/>
    </source>
</evidence>
<reference evidence="2 3" key="1">
    <citation type="submission" date="2014-05" db="EMBL/GenBank/DDBJ databases">
        <authorList>
            <person name="Daugherty S.C."/>
            <person name="Tallon L.J."/>
            <person name="Sadzewicz L."/>
            <person name="Kilian M."/>
            <person name="Tettelin H."/>
        </authorList>
    </citation>
    <scope>NUCLEOTIDE SEQUENCE [LARGE SCALE GENOMIC DNA]</scope>
    <source>
        <strain evidence="2 3">SK143</strain>
    </source>
</reference>
<organism evidence="2 3">
    <name type="scientific">Streptococcus oralis</name>
    <dbReference type="NCBI Taxonomy" id="1303"/>
    <lineage>
        <taxon>Bacteria</taxon>
        <taxon>Bacillati</taxon>
        <taxon>Bacillota</taxon>
        <taxon>Bacilli</taxon>
        <taxon>Lactobacillales</taxon>
        <taxon>Streptococcaceae</taxon>
        <taxon>Streptococcus</taxon>
    </lineage>
</organism>
<evidence type="ECO:0000313" key="3">
    <source>
        <dbReference type="Proteomes" id="UP000028098"/>
    </source>
</evidence>
<keyword evidence="1" id="KW-0472">Membrane</keyword>
<keyword evidence="1" id="KW-1133">Transmembrane helix</keyword>
<sequence length="83" mass="9921">MAKNKLGMIARTKQRFDQYVLIRKYRMQQERDYFASEGESDPKRLEAQEERDKEFLKGLKKIGIGFIVFLVFYGILRTILGLW</sequence>
<keyword evidence="1" id="KW-0812">Transmembrane</keyword>
<comment type="caution">
    <text evidence="2">The sequence shown here is derived from an EMBL/GenBank/DDBJ whole genome shotgun (WGS) entry which is preliminary data.</text>
</comment>
<dbReference type="AlphaFoldDB" id="A0A081R344"/>
<dbReference type="RefSeq" id="WP_042902887.1">
    <property type="nucleotide sequence ID" value="NZ_JPGB01000006.1"/>
</dbReference>
<dbReference type="EMBL" id="JPGB01000006">
    <property type="protein sequence ID" value="KEQ49617.1"/>
    <property type="molecule type" value="Genomic_DNA"/>
</dbReference>
<evidence type="ECO:0000256" key="1">
    <source>
        <dbReference type="SAM" id="Phobius"/>
    </source>
</evidence>
<gene>
    <name evidence="2" type="ORF">SK143_1559</name>
</gene>
<proteinExistence type="predicted"/>
<name>A0A081R344_STROR</name>
<accession>A0A081R344</accession>
<protein>
    <submittedName>
        <fullName evidence="2">Uncharacterized protein</fullName>
    </submittedName>
</protein>
<feature type="transmembrane region" description="Helical" evidence="1">
    <location>
        <begin position="62"/>
        <end position="80"/>
    </location>
</feature>
<dbReference type="Proteomes" id="UP000028098">
    <property type="component" value="Unassembled WGS sequence"/>
</dbReference>
<dbReference type="PATRIC" id="fig|1303.44.peg.1491"/>